<feature type="non-terminal residue" evidence="1">
    <location>
        <position position="157"/>
    </location>
</feature>
<dbReference type="PANTHER" id="PTHR39338:SF7">
    <property type="entry name" value="BLL6692 PROTEIN"/>
    <property type="match status" value="1"/>
</dbReference>
<dbReference type="EMBL" id="LAZR01019107">
    <property type="protein sequence ID" value="KKL93741.1"/>
    <property type="molecule type" value="Genomic_DNA"/>
</dbReference>
<sequence length="157" mass="18090">MLVAFFFKLREYRLPVSLRELLDLINALKKGAVFADVDGFYYLARTIMVKDETHFDRFDKAFADYFSGIADLNLLESLKQQYNLPEDWLRKEFEKHLTDEEKAQLKAMGGLDELMKTLKQRLEEQQKRHAGGNKWVGTGGTSPFGAYGYNPEGVRIG</sequence>
<accession>A0A0F9GSX0</accession>
<name>A0A0F9GSX0_9ZZZZ</name>
<evidence type="ECO:0000313" key="1">
    <source>
        <dbReference type="EMBL" id="KKL93741.1"/>
    </source>
</evidence>
<reference evidence="1" key="1">
    <citation type="journal article" date="2015" name="Nature">
        <title>Complex archaea that bridge the gap between prokaryotes and eukaryotes.</title>
        <authorList>
            <person name="Spang A."/>
            <person name="Saw J.H."/>
            <person name="Jorgensen S.L."/>
            <person name="Zaremba-Niedzwiedzka K."/>
            <person name="Martijn J."/>
            <person name="Lind A.E."/>
            <person name="van Eijk R."/>
            <person name="Schleper C."/>
            <person name="Guy L."/>
            <person name="Ettema T.J."/>
        </authorList>
    </citation>
    <scope>NUCLEOTIDE SEQUENCE</scope>
</reference>
<dbReference type="PANTHER" id="PTHR39338">
    <property type="entry name" value="BLL5662 PROTEIN-RELATED"/>
    <property type="match status" value="1"/>
</dbReference>
<gene>
    <name evidence="1" type="ORF">LCGC14_1871640</name>
</gene>
<comment type="caution">
    <text evidence="1">The sequence shown here is derived from an EMBL/GenBank/DDBJ whole genome shotgun (WGS) entry which is preliminary data.</text>
</comment>
<organism evidence="1">
    <name type="scientific">marine sediment metagenome</name>
    <dbReference type="NCBI Taxonomy" id="412755"/>
    <lineage>
        <taxon>unclassified sequences</taxon>
        <taxon>metagenomes</taxon>
        <taxon>ecological metagenomes</taxon>
    </lineage>
</organism>
<protein>
    <recommendedName>
        <fullName evidence="2">VWA domain-containing protein</fullName>
    </recommendedName>
</protein>
<dbReference type="AlphaFoldDB" id="A0A0F9GSX0"/>
<evidence type="ECO:0008006" key="2">
    <source>
        <dbReference type="Google" id="ProtNLM"/>
    </source>
</evidence>
<proteinExistence type="predicted"/>